<protein>
    <recommendedName>
        <fullName evidence="8">Rod shape-determining protein RodA</fullName>
    </recommendedName>
</protein>
<dbReference type="GO" id="GO:0005886">
    <property type="term" value="C:plasma membrane"/>
    <property type="evidence" value="ECO:0007669"/>
    <property type="project" value="TreeGrafter"/>
</dbReference>
<dbReference type="GO" id="GO:0008360">
    <property type="term" value="P:regulation of cell shape"/>
    <property type="evidence" value="ECO:0007669"/>
    <property type="project" value="UniProtKB-KW"/>
</dbReference>
<proteinExistence type="predicted"/>
<dbReference type="GO" id="GO:0015648">
    <property type="term" value="F:lipid-linked peptidoglycan transporter activity"/>
    <property type="evidence" value="ECO:0007669"/>
    <property type="project" value="TreeGrafter"/>
</dbReference>
<evidence type="ECO:0008006" key="8">
    <source>
        <dbReference type="Google" id="ProtNLM"/>
    </source>
</evidence>
<keyword evidence="2 6" id="KW-0812">Transmembrane</keyword>
<dbReference type="InterPro" id="IPR001182">
    <property type="entry name" value="FtsW/RodA"/>
</dbReference>
<evidence type="ECO:0000256" key="4">
    <source>
        <dbReference type="ARBA" id="ARBA00022989"/>
    </source>
</evidence>
<feature type="transmembrane region" description="Helical" evidence="6">
    <location>
        <begin position="42"/>
        <end position="68"/>
    </location>
</feature>
<dbReference type="AlphaFoldDB" id="A0A7V4EBB9"/>
<keyword evidence="4 6" id="KW-1133">Transmembrane helix</keyword>
<dbReference type="GO" id="GO:0051301">
    <property type="term" value="P:cell division"/>
    <property type="evidence" value="ECO:0007669"/>
    <property type="project" value="InterPro"/>
</dbReference>
<dbReference type="PANTHER" id="PTHR30474:SF1">
    <property type="entry name" value="PEPTIDOGLYCAN GLYCOSYLTRANSFERASE MRDB"/>
    <property type="match status" value="1"/>
</dbReference>
<evidence type="ECO:0000256" key="2">
    <source>
        <dbReference type="ARBA" id="ARBA00022692"/>
    </source>
</evidence>
<reference evidence="7" key="1">
    <citation type="journal article" date="2020" name="mSystems">
        <title>Genome- and Community-Level Interaction Insights into Carbon Utilization and Element Cycling Functions of Hydrothermarchaeota in Hydrothermal Sediment.</title>
        <authorList>
            <person name="Zhou Z."/>
            <person name="Liu Y."/>
            <person name="Xu W."/>
            <person name="Pan J."/>
            <person name="Luo Z.H."/>
            <person name="Li M."/>
        </authorList>
    </citation>
    <scope>NUCLEOTIDE SEQUENCE [LARGE SCALE GENOMIC DNA]</scope>
    <source>
        <strain evidence="7">SpSt-626</strain>
    </source>
</reference>
<organism evidence="7">
    <name type="scientific">candidate division WOR-3 bacterium</name>
    <dbReference type="NCBI Taxonomy" id="2052148"/>
    <lineage>
        <taxon>Bacteria</taxon>
        <taxon>Bacteria division WOR-3</taxon>
    </lineage>
</organism>
<keyword evidence="5 6" id="KW-0472">Membrane</keyword>
<comment type="caution">
    <text evidence="7">The sequence shown here is derived from an EMBL/GenBank/DDBJ whole genome shotgun (WGS) entry which is preliminary data.</text>
</comment>
<feature type="transmembrane region" description="Helical" evidence="6">
    <location>
        <begin position="170"/>
        <end position="190"/>
    </location>
</feature>
<gene>
    <name evidence="7" type="ORF">ENT96_00580</name>
</gene>
<accession>A0A7V4EBB9</accession>
<feature type="transmembrane region" description="Helical" evidence="6">
    <location>
        <begin position="235"/>
        <end position="253"/>
    </location>
</feature>
<feature type="transmembrane region" description="Helical" evidence="6">
    <location>
        <begin position="202"/>
        <end position="223"/>
    </location>
</feature>
<name>A0A7V4EBB9_UNCW3</name>
<dbReference type="GO" id="GO:0032153">
    <property type="term" value="C:cell division site"/>
    <property type="evidence" value="ECO:0007669"/>
    <property type="project" value="TreeGrafter"/>
</dbReference>
<evidence type="ECO:0000256" key="1">
    <source>
        <dbReference type="ARBA" id="ARBA00004141"/>
    </source>
</evidence>
<evidence type="ECO:0000256" key="3">
    <source>
        <dbReference type="ARBA" id="ARBA00022960"/>
    </source>
</evidence>
<feature type="transmembrane region" description="Helical" evidence="6">
    <location>
        <begin position="80"/>
        <end position="97"/>
    </location>
</feature>
<dbReference type="Pfam" id="PF01098">
    <property type="entry name" value="FTSW_RODA_SPOVE"/>
    <property type="match status" value="1"/>
</dbReference>
<evidence type="ECO:0000256" key="5">
    <source>
        <dbReference type="ARBA" id="ARBA00023136"/>
    </source>
</evidence>
<evidence type="ECO:0000313" key="7">
    <source>
        <dbReference type="EMBL" id="HGM97534.1"/>
    </source>
</evidence>
<evidence type="ECO:0000256" key="6">
    <source>
        <dbReference type="SAM" id="Phobius"/>
    </source>
</evidence>
<sequence>MCLLPFIFILSEPDLGQGSFYISSFYLIILLKKSNLNTKLFYIIPPISLLFSLNYIIFLSFIIIFLIFLIYVKMKILNKILFFTIAIIIGLFSPLALNKFLKDYQKERIKTFLNLSRDPKGSGWQVSQGLIAIGSGGIKGKGFLKGSQKGLAFLPAAHSDFIFASFSEEFGFIGCLFLFFLYFLLFINILNLMKNMDSFSYIFSLLTIFSFLYNFFLNIGGQLGILPLTGIPLPFLSYGGTHMLTNFLFLSLLRNFQRSFLNKG</sequence>
<keyword evidence="3" id="KW-0133">Cell shape</keyword>
<dbReference type="EMBL" id="DTAR01000050">
    <property type="protein sequence ID" value="HGM97534.1"/>
    <property type="molecule type" value="Genomic_DNA"/>
</dbReference>
<comment type="subcellular location">
    <subcellularLocation>
        <location evidence="1">Membrane</location>
        <topology evidence="1">Multi-pass membrane protein</topology>
    </subcellularLocation>
</comment>
<dbReference type="PANTHER" id="PTHR30474">
    <property type="entry name" value="CELL CYCLE PROTEIN"/>
    <property type="match status" value="1"/>
</dbReference>